<evidence type="ECO:0000256" key="3">
    <source>
        <dbReference type="ARBA" id="ARBA00022676"/>
    </source>
</evidence>
<dbReference type="InterPro" id="IPR004467">
    <property type="entry name" value="Or_phspho_trans_dom"/>
</dbReference>
<dbReference type="Gene3D" id="3.40.50.2020">
    <property type="match status" value="1"/>
</dbReference>
<feature type="binding site" description="in other chain" evidence="6">
    <location>
        <position position="23"/>
    </location>
    <ligand>
        <name>5-phospho-alpha-D-ribose 1-diphosphate</name>
        <dbReference type="ChEBI" id="CHEBI:58017"/>
        <note>ligand shared between dimeric partners</note>
    </ligand>
</feature>
<name>A0A1I2FPF4_9BACL</name>
<dbReference type="InterPro" id="IPR023031">
    <property type="entry name" value="OPRT"/>
</dbReference>
<dbReference type="GO" id="GO:0000287">
    <property type="term" value="F:magnesium ion binding"/>
    <property type="evidence" value="ECO:0007669"/>
    <property type="project" value="UniProtKB-UniRule"/>
</dbReference>
<evidence type="ECO:0000313" key="9">
    <source>
        <dbReference type="Proteomes" id="UP000198855"/>
    </source>
</evidence>
<comment type="similarity">
    <text evidence="6">Belongs to the purine/pyrimidine phosphoribosyltransferase family. PyrE subfamily.</text>
</comment>
<protein>
    <recommendedName>
        <fullName evidence="2 6">Orotate phosphoribosyltransferase</fullName>
        <shortName evidence="6">OPRT</shortName>
        <shortName evidence="6">OPRTase</shortName>
        <ecNumber evidence="2 6">2.4.2.10</ecNumber>
    </recommendedName>
</protein>
<evidence type="ECO:0000256" key="6">
    <source>
        <dbReference type="HAMAP-Rule" id="MF_01208"/>
    </source>
</evidence>
<feature type="binding site" description="in other chain" evidence="6">
    <location>
        <begin position="114"/>
        <end position="122"/>
    </location>
    <ligand>
        <name>5-phospho-alpha-D-ribose 1-diphosphate</name>
        <dbReference type="ChEBI" id="CHEBI:58017"/>
        <note>ligand shared between dimeric partners</note>
    </ligand>
</feature>
<keyword evidence="3 6" id="KW-0328">Glycosyltransferase</keyword>
<evidence type="ECO:0000256" key="2">
    <source>
        <dbReference type="ARBA" id="ARBA00011971"/>
    </source>
</evidence>
<evidence type="ECO:0000259" key="7">
    <source>
        <dbReference type="Pfam" id="PF00156"/>
    </source>
</evidence>
<keyword evidence="5 6" id="KW-0665">Pyrimidine biosynthesis</keyword>
<evidence type="ECO:0000256" key="4">
    <source>
        <dbReference type="ARBA" id="ARBA00022679"/>
    </source>
</evidence>
<gene>
    <name evidence="6" type="primary">pyrE</name>
    <name evidence="8" type="ORF">SAMN05216378_4934</name>
</gene>
<comment type="cofactor">
    <cofactor evidence="6">
        <name>Mg(2+)</name>
        <dbReference type="ChEBI" id="CHEBI:18420"/>
    </cofactor>
</comment>
<comment type="subunit">
    <text evidence="6">Homodimer.</text>
</comment>
<dbReference type="Proteomes" id="UP000198855">
    <property type="component" value="Unassembled WGS sequence"/>
</dbReference>
<dbReference type="AlphaFoldDB" id="A0A1I2FPF4"/>
<proteinExistence type="inferred from homology"/>
<organism evidence="8 9">
    <name type="scientific">Paenibacillus catalpae</name>
    <dbReference type="NCBI Taxonomy" id="1045775"/>
    <lineage>
        <taxon>Bacteria</taxon>
        <taxon>Bacillati</taxon>
        <taxon>Bacillota</taxon>
        <taxon>Bacilli</taxon>
        <taxon>Bacillales</taxon>
        <taxon>Paenibacillaceae</taxon>
        <taxon>Paenibacillus</taxon>
    </lineage>
</organism>
<feature type="binding site" evidence="6">
    <location>
        <position position="88"/>
    </location>
    <ligand>
        <name>5-phospho-alpha-D-ribose 1-diphosphate</name>
        <dbReference type="ChEBI" id="CHEBI:58017"/>
        <note>ligand shared between dimeric partners</note>
    </ligand>
</feature>
<comment type="pathway">
    <text evidence="1 6">Pyrimidine metabolism; UMP biosynthesis via de novo pathway; UMP from orotate: step 1/2.</text>
</comment>
<evidence type="ECO:0000256" key="1">
    <source>
        <dbReference type="ARBA" id="ARBA00004889"/>
    </source>
</evidence>
<keyword evidence="4 6" id="KW-0808">Transferase</keyword>
<dbReference type="InterPro" id="IPR000836">
    <property type="entry name" value="PRTase_dom"/>
</dbReference>
<dbReference type="CDD" id="cd06223">
    <property type="entry name" value="PRTases_typeI"/>
    <property type="match status" value="1"/>
</dbReference>
<keyword evidence="9" id="KW-1185">Reference proteome</keyword>
<evidence type="ECO:0000313" key="8">
    <source>
        <dbReference type="EMBL" id="SFF06291.1"/>
    </source>
</evidence>
<comment type="function">
    <text evidence="6">Catalyzes the transfer of a ribosyl phosphate group from 5-phosphoribose 1-diphosphate to orotate, leading to the formation of orotidine monophosphate (OMP).</text>
</comment>
<dbReference type="GO" id="GO:0019856">
    <property type="term" value="P:pyrimidine nucleobase biosynthetic process"/>
    <property type="evidence" value="ECO:0007669"/>
    <property type="project" value="TreeGrafter"/>
</dbReference>
<evidence type="ECO:0000256" key="5">
    <source>
        <dbReference type="ARBA" id="ARBA00022975"/>
    </source>
</evidence>
<dbReference type="NCBIfam" id="TIGR00336">
    <property type="entry name" value="pyrE"/>
    <property type="match status" value="1"/>
</dbReference>
<feature type="domain" description="Phosphoribosyltransferase" evidence="7">
    <location>
        <begin position="55"/>
        <end position="152"/>
    </location>
</feature>
<dbReference type="EMBL" id="FOMT01000005">
    <property type="protein sequence ID" value="SFF06291.1"/>
    <property type="molecule type" value="Genomic_DNA"/>
</dbReference>
<dbReference type="GO" id="GO:0004588">
    <property type="term" value="F:orotate phosphoribosyltransferase activity"/>
    <property type="evidence" value="ECO:0007669"/>
    <property type="project" value="UniProtKB-UniRule"/>
</dbReference>
<dbReference type="HAMAP" id="MF_01208">
    <property type="entry name" value="PyrE"/>
    <property type="match status" value="1"/>
</dbReference>
<dbReference type="UniPathway" id="UPA00070">
    <property type="reaction ID" value="UER00119"/>
</dbReference>
<dbReference type="EC" id="2.4.2.10" evidence="2 6"/>
<feature type="binding site" description="in other chain" evidence="6">
    <location>
        <position position="89"/>
    </location>
    <ligand>
        <name>5-phospho-alpha-D-ribose 1-diphosphate</name>
        <dbReference type="ChEBI" id="CHEBI:58017"/>
        <note>ligand shared between dimeric partners</note>
    </ligand>
</feature>
<reference evidence="9" key="1">
    <citation type="submission" date="2016-10" db="EMBL/GenBank/DDBJ databases">
        <authorList>
            <person name="Varghese N."/>
            <person name="Submissions S."/>
        </authorList>
    </citation>
    <scope>NUCLEOTIDE SEQUENCE [LARGE SCALE GENOMIC DNA]</scope>
    <source>
        <strain evidence="9">CGMCC 1.10784</strain>
    </source>
</reference>
<feature type="binding site" evidence="6">
    <location>
        <position position="146"/>
    </location>
    <ligand>
        <name>orotate</name>
        <dbReference type="ChEBI" id="CHEBI:30839"/>
    </ligand>
</feature>
<dbReference type="GO" id="GO:0044205">
    <property type="term" value="P:'de novo' UMP biosynthetic process"/>
    <property type="evidence" value="ECO:0007669"/>
    <property type="project" value="UniProtKB-UniRule"/>
</dbReference>
<comment type="caution">
    <text evidence="6">Lacks conserved residue(s) required for the propagation of feature annotation.</text>
</comment>
<keyword evidence="6" id="KW-0460">Magnesium</keyword>
<dbReference type="STRING" id="1045775.SAMN05216378_4934"/>
<sequence length="178" mass="19366">MDKTELAREIIQTSRLTGEFKLRSGKSSNHYFDKYLFESNPVLLAAIAEQLAPLVPEGTEVLAGLEMGGIPIATALSLKTGIPVVFVRKRAKEYGTSKLAEGIDITGKKVCIIEDVITTGGQVLLSAADLLNHDAELKEVLCVIEREPAGRANLEEAEFEVHSLFKMEELLAVAELSL</sequence>
<dbReference type="InterPro" id="IPR029057">
    <property type="entry name" value="PRTase-like"/>
</dbReference>
<comment type="catalytic activity">
    <reaction evidence="6">
        <text>orotidine 5'-phosphate + diphosphate = orotate + 5-phospho-alpha-D-ribose 1-diphosphate</text>
        <dbReference type="Rhea" id="RHEA:10380"/>
        <dbReference type="ChEBI" id="CHEBI:30839"/>
        <dbReference type="ChEBI" id="CHEBI:33019"/>
        <dbReference type="ChEBI" id="CHEBI:57538"/>
        <dbReference type="ChEBI" id="CHEBI:58017"/>
        <dbReference type="EC" id="2.4.2.10"/>
    </reaction>
</comment>
<dbReference type="Pfam" id="PF00156">
    <property type="entry name" value="Pribosyltran"/>
    <property type="match status" value="1"/>
</dbReference>
<dbReference type="PANTHER" id="PTHR19278">
    <property type="entry name" value="OROTATE PHOSPHORIBOSYLTRANSFERASE"/>
    <property type="match status" value="1"/>
</dbReference>
<feature type="binding site" evidence="6">
    <location>
        <position position="92"/>
    </location>
    <ligand>
        <name>5-phospho-alpha-D-ribose 1-diphosphate</name>
        <dbReference type="ChEBI" id="CHEBI:58017"/>
        <note>ligand shared between dimeric partners</note>
    </ligand>
</feature>
<dbReference type="RefSeq" id="WP_091189063.1">
    <property type="nucleotide sequence ID" value="NZ_FOMT01000005.1"/>
</dbReference>
<accession>A0A1I2FPF4</accession>
<dbReference type="SUPFAM" id="SSF53271">
    <property type="entry name" value="PRTase-like"/>
    <property type="match status" value="1"/>
</dbReference>
<dbReference type="OrthoDB" id="4213751at2"/>
<feature type="binding site" evidence="6">
    <location>
        <position position="118"/>
    </location>
    <ligand>
        <name>orotate</name>
        <dbReference type="ChEBI" id="CHEBI:30839"/>
    </ligand>
</feature>
<dbReference type="PANTHER" id="PTHR19278:SF9">
    <property type="entry name" value="URIDINE 5'-MONOPHOSPHATE SYNTHASE"/>
    <property type="match status" value="1"/>
</dbReference>